<organism evidence="2 3">
    <name type="scientific">Microbacterium arthrosphaerae</name>
    <dbReference type="NCBI Taxonomy" id="792652"/>
    <lineage>
        <taxon>Bacteria</taxon>
        <taxon>Bacillati</taxon>
        <taxon>Actinomycetota</taxon>
        <taxon>Actinomycetes</taxon>
        <taxon>Micrococcales</taxon>
        <taxon>Microbacteriaceae</taxon>
        <taxon>Microbacterium</taxon>
    </lineage>
</organism>
<comment type="caution">
    <text evidence="2">The sequence shown here is derived from an EMBL/GenBank/DDBJ whole genome shotgun (WGS) entry which is preliminary data.</text>
</comment>
<proteinExistence type="predicted"/>
<dbReference type="RefSeq" id="WP_318353190.1">
    <property type="nucleotide sequence ID" value="NZ_JAWQEV010000002.1"/>
</dbReference>
<protein>
    <submittedName>
        <fullName evidence="2">Uncharacterized protein</fullName>
    </submittedName>
</protein>
<dbReference type="Proteomes" id="UP001283109">
    <property type="component" value="Unassembled WGS sequence"/>
</dbReference>
<sequence>MDDRYSPSDRQIYGAEDDFEMDMILDAMDRALAGPERTSAAAERIAAAPTAVAHLCTKTPYRTQAAARQALAQWKSARPDDPKVPRRVYPCDVCDGWHLTRKQSGRRVPPWDKNPQWQRPAGQLAKLQPRFAL</sequence>
<feature type="region of interest" description="Disordered" evidence="1">
    <location>
        <begin position="102"/>
        <end position="125"/>
    </location>
</feature>
<evidence type="ECO:0000256" key="1">
    <source>
        <dbReference type="SAM" id="MobiDB-lite"/>
    </source>
</evidence>
<evidence type="ECO:0000313" key="3">
    <source>
        <dbReference type="Proteomes" id="UP001283109"/>
    </source>
</evidence>
<name>A0ABU4H018_9MICO</name>
<gene>
    <name evidence="2" type="ORF">R8Z58_07760</name>
</gene>
<reference evidence="2 3" key="1">
    <citation type="submission" date="2023-11" db="EMBL/GenBank/DDBJ databases">
        <title>Draft genome sequence of Microbacterium arthrosphaerae JCM 30492.</title>
        <authorList>
            <person name="Zhang G."/>
            <person name="Ding Y."/>
        </authorList>
    </citation>
    <scope>NUCLEOTIDE SEQUENCE [LARGE SCALE GENOMIC DNA]</scope>
    <source>
        <strain evidence="2 3">JCM 30492</strain>
    </source>
</reference>
<dbReference type="EMBL" id="JAWQEV010000002">
    <property type="protein sequence ID" value="MDW4572671.1"/>
    <property type="molecule type" value="Genomic_DNA"/>
</dbReference>
<evidence type="ECO:0000313" key="2">
    <source>
        <dbReference type="EMBL" id="MDW4572671.1"/>
    </source>
</evidence>
<accession>A0ABU4H018</accession>
<keyword evidence="3" id="KW-1185">Reference proteome</keyword>